<dbReference type="Gene3D" id="2.150.10.10">
    <property type="entry name" value="Serralysin-like metalloprotease, C-terminal"/>
    <property type="match status" value="2"/>
</dbReference>
<dbReference type="InterPro" id="IPR050557">
    <property type="entry name" value="RTX_toxin/Mannuronan_C5-epim"/>
</dbReference>
<dbReference type="AlphaFoldDB" id="A0A951UAC6"/>
<dbReference type="PROSITE" id="PS00330">
    <property type="entry name" value="HEMOLYSIN_CALCIUM"/>
    <property type="match status" value="1"/>
</dbReference>
<dbReference type="InterPro" id="IPR018511">
    <property type="entry name" value="Hemolysin-typ_Ca-bd_CS"/>
</dbReference>
<evidence type="ECO:0000313" key="5">
    <source>
        <dbReference type="Proteomes" id="UP000753908"/>
    </source>
</evidence>
<reference evidence="4" key="2">
    <citation type="journal article" date="2022" name="Microbiol. Resour. Announc.">
        <title>Metagenome Sequencing to Explore Phylogenomics of Terrestrial Cyanobacteria.</title>
        <authorList>
            <person name="Ward R.D."/>
            <person name="Stajich J.E."/>
            <person name="Johansen J.R."/>
            <person name="Huntemann M."/>
            <person name="Clum A."/>
            <person name="Foster B."/>
            <person name="Foster B."/>
            <person name="Roux S."/>
            <person name="Palaniappan K."/>
            <person name="Varghese N."/>
            <person name="Mukherjee S."/>
            <person name="Reddy T.B.K."/>
            <person name="Daum C."/>
            <person name="Copeland A."/>
            <person name="Chen I.A."/>
            <person name="Ivanova N.N."/>
            <person name="Kyrpides N.C."/>
            <person name="Shapiro N."/>
            <person name="Eloe-Fadrosh E.A."/>
            <person name="Pietrasiak N."/>
        </authorList>
    </citation>
    <scope>NUCLEOTIDE SEQUENCE</scope>
    <source>
        <strain evidence="4">CPER-KK1</strain>
    </source>
</reference>
<evidence type="ECO:0000256" key="3">
    <source>
        <dbReference type="SAM" id="MobiDB-lite"/>
    </source>
</evidence>
<name>A0A951UAC6_9CYAN</name>
<keyword evidence="2" id="KW-0964">Secreted</keyword>
<dbReference type="InterPro" id="IPR001343">
    <property type="entry name" value="Hemolysn_Ca-bd"/>
</dbReference>
<organism evidence="4 5">
    <name type="scientific">Symplocastrum torsivum CPER-KK1</name>
    <dbReference type="NCBI Taxonomy" id="450513"/>
    <lineage>
        <taxon>Bacteria</taxon>
        <taxon>Bacillati</taxon>
        <taxon>Cyanobacteriota</taxon>
        <taxon>Cyanophyceae</taxon>
        <taxon>Oscillatoriophycideae</taxon>
        <taxon>Oscillatoriales</taxon>
        <taxon>Microcoleaceae</taxon>
        <taxon>Symplocastrum</taxon>
    </lineage>
</organism>
<evidence type="ECO:0000313" key="4">
    <source>
        <dbReference type="EMBL" id="MBW4545895.1"/>
    </source>
</evidence>
<dbReference type="SUPFAM" id="SSF51120">
    <property type="entry name" value="beta-Roll"/>
    <property type="match status" value="2"/>
</dbReference>
<dbReference type="EMBL" id="JAHHIF010000019">
    <property type="protein sequence ID" value="MBW4545895.1"/>
    <property type="molecule type" value="Genomic_DNA"/>
</dbReference>
<dbReference type="GO" id="GO:0005576">
    <property type="term" value="C:extracellular region"/>
    <property type="evidence" value="ECO:0007669"/>
    <property type="project" value="UniProtKB-SubCell"/>
</dbReference>
<dbReference type="PRINTS" id="PR00313">
    <property type="entry name" value="CABNDNGRPT"/>
</dbReference>
<dbReference type="PANTHER" id="PTHR38340:SF1">
    <property type="entry name" value="S-LAYER PROTEIN"/>
    <property type="match status" value="1"/>
</dbReference>
<reference evidence="4" key="1">
    <citation type="submission" date="2021-05" db="EMBL/GenBank/DDBJ databases">
        <authorList>
            <person name="Pietrasiak N."/>
            <person name="Ward R."/>
            <person name="Stajich J.E."/>
            <person name="Kurbessoian T."/>
        </authorList>
    </citation>
    <scope>NUCLEOTIDE SEQUENCE</scope>
    <source>
        <strain evidence="4">CPER-KK1</strain>
    </source>
</reference>
<evidence type="ECO:0008006" key="6">
    <source>
        <dbReference type="Google" id="ProtNLM"/>
    </source>
</evidence>
<evidence type="ECO:0000256" key="2">
    <source>
        <dbReference type="ARBA" id="ARBA00022525"/>
    </source>
</evidence>
<gene>
    <name evidence="4" type="ORF">KME25_15820</name>
</gene>
<comment type="caution">
    <text evidence="4">The sequence shown here is derived from an EMBL/GenBank/DDBJ whole genome shotgun (WGS) entry which is preliminary data.</text>
</comment>
<evidence type="ECO:0000256" key="1">
    <source>
        <dbReference type="ARBA" id="ARBA00004613"/>
    </source>
</evidence>
<accession>A0A951UAC6</accession>
<dbReference type="Pfam" id="PF00353">
    <property type="entry name" value="HemolysinCabind"/>
    <property type="match status" value="2"/>
</dbReference>
<dbReference type="GO" id="GO:0005509">
    <property type="term" value="F:calcium ion binding"/>
    <property type="evidence" value="ECO:0007669"/>
    <property type="project" value="InterPro"/>
</dbReference>
<protein>
    <recommendedName>
        <fullName evidence="6">Calcium-binding protein</fullName>
    </recommendedName>
</protein>
<comment type="subcellular location">
    <subcellularLocation>
        <location evidence="1">Secreted</location>
    </subcellularLocation>
</comment>
<feature type="region of interest" description="Disordered" evidence="3">
    <location>
        <begin position="138"/>
        <end position="169"/>
    </location>
</feature>
<sequence>MVTLSFLAQGGDGYPFPEFGDTLNQVDLVDPGVRTGTATFADNGTEQDAFAEYINQLGTFESEDVDPSQDLRIQNLSAREDNVLEAPNILNGTADSETLIGSSDRNDIINAGAGNDLVAGELGDDRIFGEDGDDVLRGDLNSREPGGTVGGDDQIYGGAGNDRIGGKAGNDSLYGDEGDDQIYGDAGDDLIRGGLGNDILVGDDFSGGTGRDTFVLAAGEGTDTILDFQVGIDFIGLADGLSFGQLAIAQEENNTLISFNDETLALLTGIQASVLIDSASTTFTVV</sequence>
<dbReference type="Proteomes" id="UP000753908">
    <property type="component" value="Unassembled WGS sequence"/>
</dbReference>
<dbReference type="InterPro" id="IPR011049">
    <property type="entry name" value="Serralysin-like_metalloprot_C"/>
</dbReference>
<dbReference type="PANTHER" id="PTHR38340">
    <property type="entry name" value="S-LAYER PROTEIN"/>
    <property type="match status" value="1"/>
</dbReference>
<proteinExistence type="predicted"/>